<comment type="caution">
    <text evidence="2">The sequence shown here is derived from an EMBL/GenBank/DDBJ whole genome shotgun (WGS) entry which is preliminary data.</text>
</comment>
<evidence type="ECO:0000313" key="2">
    <source>
        <dbReference type="EMBL" id="OWZ21404.1"/>
    </source>
</evidence>
<name>A0A225WUQ2_9STRA</name>
<feature type="region of interest" description="Disordered" evidence="1">
    <location>
        <begin position="1"/>
        <end position="136"/>
    </location>
</feature>
<dbReference type="Proteomes" id="UP000198211">
    <property type="component" value="Unassembled WGS sequence"/>
</dbReference>
<feature type="compositionally biased region" description="Basic and acidic residues" evidence="1">
    <location>
        <begin position="51"/>
        <end position="63"/>
    </location>
</feature>
<feature type="region of interest" description="Disordered" evidence="1">
    <location>
        <begin position="588"/>
        <end position="628"/>
    </location>
</feature>
<evidence type="ECO:0000313" key="3">
    <source>
        <dbReference type="Proteomes" id="UP000198211"/>
    </source>
</evidence>
<feature type="region of interest" description="Disordered" evidence="1">
    <location>
        <begin position="331"/>
        <end position="358"/>
    </location>
</feature>
<reference evidence="3" key="1">
    <citation type="submission" date="2017-03" db="EMBL/GenBank/DDBJ databases">
        <title>Phytopthora megakarya and P. palmivora, two closely related causual agents of cacao black pod achieved similar genome size and gene model numbers by different mechanisms.</title>
        <authorList>
            <person name="Ali S."/>
            <person name="Shao J."/>
            <person name="Larry D.J."/>
            <person name="Kronmiller B."/>
            <person name="Shen D."/>
            <person name="Strem M.D."/>
            <person name="Melnick R.L."/>
            <person name="Guiltinan M.J."/>
            <person name="Tyler B.M."/>
            <person name="Meinhardt L.W."/>
            <person name="Bailey B.A."/>
        </authorList>
    </citation>
    <scope>NUCLEOTIDE SEQUENCE [LARGE SCALE GENOMIC DNA]</scope>
    <source>
        <strain evidence="3">zdho120</strain>
    </source>
</reference>
<evidence type="ECO:0008006" key="4">
    <source>
        <dbReference type="Google" id="ProtNLM"/>
    </source>
</evidence>
<keyword evidence="3" id="KW-1185">Reference proteome</keyword>
<evidence type="ECO:0000256" key="1">
    <source>
        <dbReference type="SAM" id="MobiDB-lite"/>
    </source>
</evidence>
<dbReference type="EMBL" id="NBNE01000229">
    <property type="protein sequence ID" value="OWZ21404.1"/>
    <property type="molecule type" value="Genomic_DNA"/>
</dbReference>
<accession>A0A225WUQ2</accession>
<proteinExistence type="predicted"/>
<sequence>MVRVPGSSGDSGFHHVVISTTTSLNARSADRRSARRNSVDGSEADLNLDPDLEKKPHPPKASDMETAADPDSRQDPLTKQTKVKPEPYSFIDPDKSTLYLPKDTHVSGSEVGNPRSKTVRKKMKAPDDEEDEDHHGTGWVEEDLKSIYHRKELRDFVDQDSTLRILKLKRIADPKEPLIRLLKEAGIVPGSFDADALFDLDLNDIQATSRDMFQMLRILVGEVPQSPDPLPLTTTDVADNLTVSSHYASAAEDGSDTSSEPPRRMSLGPSGASLLEPRSKIRRSSPARISRRDNGSAPTDQATATESSDRSVGTLQKFFNAAMDRYLAEEREENKGPTTTQPQHQGSQDYDPDDVDFPTSAQATVATAAAGSTSSTTIQRVRISVISDLKEFTGKDQHEDRARAWISKVKAAFMRDQASDNEKCLTFADLLAGSAKNWYRQLSRPTRNKWSDLRRSFQIQYYGLGVSVARQYYHTPRRSDESPLDYWYRLNMAELRARLKIKDGGAKDRREHVNHYIETLQDQDLAERLTLLRLPDANDLEEVLRARDRANNLRAIQIQANDSGSAIESDGLGGSDSDIDSYRRTFLAANEDATPKVEKESMNLDPRRPDRDHGHQDHNSKTHGNGFNRDRCSHCGSRSTRILIAGGVLHVQSVAREETPRITASSCLADVENCITWENNMGMLPEAAEKMLNKDARRGGIQYEPSVLDIASMHL</sequence>
<dbReference type="AlphaFoldDB" id="A0A225WUQ2"/>
<organism evidence="2 3">
    <name type="scientific">Phytophthora megakarya</name>
    <dbReference type="NCBI Taxonomy" id="4795"/>
    <lineage>
        <taxon>Eukaryota</taxon>
        <taxon>Sar</taxon>
        <taxon>Stramenopiles</taxon>
        <taxon>Oomycota</taxon>
        <taxon>Peronosporomycetes</taxon>
        <taxon>Peronosporales</taxon>
        <taxon>Peronosporaceae</taxon>
        <taxon>Phytophthora</taxon>
    </lineage>
</organism>
<feature type="compositionally biased region" description="Polar residues" evidence="1">
    <location>
        <begin position="336"/>
        <end position="348"/>
    </location>
</feature>
<dbReference type="OrthoDB" id="129427at2759"/>
<gene>
    <name evidence="2" type="ORF">PHMEG_0004056</name>
</gene>
<feature type="compositionally biased region" description="Basic and acidic residues" evidence="1">
    <location>
        <begin position="593"/>
        <end position="620"/>
    </location>
</feature>
<feature type="compositionally biased region" description="Polar residues" evidence="1">
    <location>
        <begin position="296"/>
        <end position="314"/>
    </location>
</feature>
<protein>
    <recommendedName>
        <fullName evidence="4">Retrotransposon gag domain-containing protein</fullName>
    </recommendedName>
</protein>
<feature type="region of interest" description="Disordered" evidence="1">
    <location>
        <begin position="248"/>
        <end position="314"/>
    </location>
</feature>